<keyword evidence="3" id="KW-0378">Hydrolase</keyword>
<feature type="region of interest" description="Disordered" evidence="5">
    <location>
        <begin position="130"/>
        <end position="164"/>
    </location>
</feature>
<dbReference type="GO" id="GO:0006508">
    <property type="term" value="P:proteolysis"/>
    <property type="evidence" value="ECO:0007669"/>
    <property type="project" value="UniProtKB-KW"/>
</dbReference>
<dbReference type="STRING" id="28115.HQ47_00720"/>
<dbReference type="InterPro" id="IPR024361">
    <property type="entry name" value="BACON"/>
</dbReference>
<feature type="domain" description="DUF5689" evidence="6">
    <location>
        <begin position="177"/>
        <end position="352"/>
    </location>
</feature>
<name>A0A0A2EFG7_9PORP</name>
<gene>
    <name evidence="7" type="ORF">HQ47_00720</name>
</gene>
<evidence type="ECO:0000313" key="8">
    <source>
        <dbReference type="Proteomes" id="UP000030103"/>
    </source>
</evidence>
<comment type="similarity">
    <text evidence="1">Belongs to the peptidase C25 family.</text>
</comment>
<dbReference type="CDD" id="cd14948">
    <property type="entry name" value="BACON"/>
    <property type="match status" value="1"/>
</dbReference>
<keyword evidence="2" id="KW-0645">Protease</keyword>
<accession>A0A0A2EFG7</accession>
<protein>
    <recommendedName>
        <fullName evidence="6">DUF5689 domain-containing protein</fullName>
    </recommendedName>
</protein>
<evidence type="ECO:0000256" key="2">
    <source>
        <dbReference type="ARBA" id="ARBA00022670"/>
    </source>
</evidence>
<keyword evidence="3" id="KW-0788">Thiol protease</keyword>
<evidence type="ECO:0000256" key="3">
    <source>
        <dbReference type="ARBA" id="ARBA00022807"/>
    </source>
</evidence>
<dbReference type="EMBL" id="JRFA01000002">
    <property type="protein sequence ID" value="KGN76342.1"/>
    <property type="molecule type" value="Genomic_DNA"/>
</dbReference>
<dbReference type="GO" id="GO:0008234">
    <property type="term" value="F:cysteine-type peptidase activity"/>
    <property type="evidence" value="ECO:0007669"/>
    <property type="project" value="UniProtKB-KW"/>
</dbReference>
<dbReference type="InterPro" id="IPR043744">
    <property type="entry name" value="DUF5689"/>
</dbReference>
<dbReference type="InterPro" id="IPR013783">
    <property type="entry name" value="Ig-like_fold"/>
</dbReference>
<keyword evidence="8" id="KW-1185">Reference proteome</keyword>
<evidence type="ECO:0000259" key="6">
    <source>
        <dbReference type="Pfam" id="PF18942"/>
    </source>
</evidence>
<dbReference type="Gene3D" id="2.60.40.10">
    <property type="entry name" value="Immunoglobulins"/>
    <property type="match status" value="1"/>
</dbReference>
<keyword evidence="4" id="KW-0843">Virulence</keyword>
<comment type="caution">
    <text evidence="7">The sequence shown here is derived from an EMBL/GenBank/DDBJ whole genome shotgun (WGS) entry which is preliminary data.</text>
</comment>
<evidence type="ECO:0000256" key="1">
    <source>
        <dbReference type="ARBA" id="ARBA00006067"/>
    </source>
</evidence>
<dbReference type="AlphaFoldDB" id="A0A0A2EFG7"/>
<organism evidence="7 8">
    <name type="scientific">Porphyromonas macacae</name>
    <dbReference type="NCBI Taxonomy" id="28115"/>
    <lineage>
        <taxon>Bacteria</taxon>
        <taxon>Pseudomonadati</taxon>
        <taxon>Bacteroidota</taxon>
        <taxon>Bacteroidia</taxon>
        <taxon>Bacteroidales</taxon>
        <taxon>Porphyromonadaceae</taxon>
        <taxon>Porphyromonas</taxon>
    </lineage>
</organism>
<dbReference type="eggNOG" id="ENOG502ZR67">
    <property type="taxonomic scope" value="Bacteria"/>
</dbReference>
<evidence type="ECO:0000256" key="5">
    <source>
        <dbReference type="SAM" id="MobiDB-lite"/>
    </source>
</evidence>
<sequence>MKKLTEKNMHNLKFVSNSIIASIALLTVFLGFTGCKDNDDRFEMPYLKIESPYQDGGTLKFDKEGGTISIKMNTNRNWHVEKGDSWFEVSPDKGHDGSHVITVSIGKNPRAGRLSVLKIKTLSSTVSFVIDQKGEENGGGDVLPPDDEEKPKPEPEPEPAGGIPELLNMGKALSIDKGTMVVDKEITFRAVVTTDYNGKNFPFRAYHHVQDTEGNAIVLTVSKGGEAYAFGTKLTVKAKGCKLTNYSGTIQLEVTNDKVVAQPNHPITPKTVTIPDIMSGKYDLAYVKVEDVHIENPEGKLYDGTFSTKRHKVVDQKNNWLNMEIWKTAVFGGDSTPKGRGSIIAVVTVSMSKDGQKTYRNLRPSVRADIALEN</sequence>
<proteinExistence type="inferred from homology"/>
<dbReference type="PROSITE" id="PS51257">
    <property type="entry name" value="PROKAR_LIPOPROTEIN"/>
    <property type="match status" value="1"/>
</dbReference>
<reference evidence="7 8" key="1">
    <citation type="submission" date="2014-09" db="EMBL/GenBank/DDBJ databases">
        <title>Draft Genome Sequence of Porphyromonas macacae COT-192_OH2859.</title>
        <authorList>
            <person name="Wallis C."/>
            <person name="Deusch O."/>
            <person name="O'Flynn C."/>
            <person name="Davis I."/>
            <person name="Horsfall A."/>
            <person name="Kirkwood N."/>
            <person name="Harris S."/>
            <person name="Eisen J.A."/>
            <person name="Coil D.A."/>
            <person name="Darling A.E."/>
            <person name="Jospin G."/>
            <person name="Alexiev A."/>
        </authorList>
    </citation>
    <scope>NUCLEOTIDE SEQUENCE [LARGE SCALE GENOMIC DNA]</scope>
    <source>
        <strain evidence="8">COT-192 OH2859</strain>
    </source>
</reference>
<dbReference type="Pfam" id="PF18942">
    <property type="entry name" value="DUF5689"/>
    <property type="match status" value="1"/>
</dbReference>
<evidence type="ECO:0000256" key="4">
    <source>
        <dbReference type="ARBA" id="ARBA00023026"/>
    </source>
</evidence>
<dbReference type="Proteomes" id="UP000030103">
    <property type="component" value="Unassembled WGS sequence"/>
</dbReference>
<evidence type="ECO:0000313" key="7">
    <source>
        <dbReference type="EMBL" id="KGN76342.1"/>
    </source>
</evidence>